<accession>A0A8X8ZYA4</accession>
<dbReference type="InterPro" id="IPR036322">
    <property type="entry name" value="WD40_repeat_dom_sf"/>
</dbReference>
<keyword evidence="6" id="KW-1185">Reference proteome</keyword>
<feature type="region of interest" description="Disordered" evidence="4">
    <location>
        <begin position="1"/>
        <end position="73"/>
    </location>
</feature>
<dbReference type="SMART" id="SM00320">
    <property type="entry name" value="WD40"/>
    <property type="match status" value="7"/>
</dbReference>
<evidence type="ECO:0000313" key="5">
    <source>
        <dbReference type="EMBL" id="KAG6421016.1"/>
    </source>
</evidence>
<dbReference type="InterPro" id="IPR001680">
    <property type="entry name" value="WD40_rpt"/>
</dbReference>
<proteinExistence type="predicted"/>
<evidence type="ECO:0000313" key="6">
    <source>
        <dbReference type="Proteomes" id="UP000298416"/>
    </source>
</evidence>
<dbReference type="PROSITE" id="PS50082">
    <property type="entry name" value="WD_REPEATS_2"/>
    <property type="match status" value="3"/>
</dbReference>
<keyword evidence="2" id="KW-0677">Repeat</keyword>
<dbReference type="Pfam" id="PF00400">
    <property type="entry name" value="WD40"/>
    <property type="match status" value="6"/>
</dbReference>
<name>A0A8X8ZYA4_SALSN</name>
<feature type="repeat" description="WD" evidence="3">
    <location>
        <begin position="352"/>
        <end position="393"/>
    </location>
</feature>
<dbReference type="CDD" id="cd00200">
    <property type="entry name" value="WD40"/>
    <property type="match status" value="1"/>
</dbReference>
<evidence type="ECO:0000256" key="2">
    <source>
        <dbReference type="ARBA" id="ARBA00022737"/>
    </source>
</evidence>
<dbReference type="PANTHER" id="PTHR22844">
    <property type="entry name" value="F-BOX AND WD40 DOMAIN PROTEIN"/>
    <property type="match status" value="1"/>
</dbReference>
<evidence type="ECO:0000256" key="4">
    <source>
        <dbReference type="SAM" id="MobiDB-lite"/>
    </source>
</evidence>
<dbReference type="PANTHER" id="PTHR22844:SF334">
    <property type="entry name" value="PROTEIN JINGUBANG-LIKE"/>
    <property type="match status" value="1"/>
</dbReference>
<organism evidence="5">
    <name type="scientific">Salvia splendens</name>
    <name type="common">Scarlet sage</name>
    <dbReference type="NCBI Taxonomy" id="180675"/>
    <lineage>
        <taxon>Eukaryota</taxon>
        <taxon>Viridiplantae</taxon>
        <taxon>Streptophyta</taxon>
        <taxon>Embryophyta</taxon>
        <taxon>Tracheophyta</taxon>
        <taxon>Spermatophyta</taxon>
        <taxon>Magnoliopsida</taxon>
        <taxon>eudicotyledons</taxon>
        <taxon>Gunneridae</taxon>
        <taxon>Pentapetalae</taxon>
        <taxon>asterids</taxon>
        <taxon>lamiids</taxon>
        <taxon>Lamiales</taxon>
        <taxon>Lamiaceae</taxon>
        <taxon>Nepetoideae</taxon>
        <taxon>Mentheae</taxon>
        <taxon>Salviinae</taxon>
        <taxon>Salvia</taxon>
        <taxon>Salvia subgen. Calosphace</taxon>
        <taxon>core Calosphace</taxon>
    </lineage>
</organism>
<dbReference type="PROSITE" id="PS50294">
    <property type="entry name" value="WD_REPEATS_REGION"/>
    <property type="match status" value="2"/>
</dbReference>
<dbReference type="Gene3D" id="2.130.10.10">
    <property type="entry name" value="YVTN repeat-like/Quinoprotein amine dehydrogenase"/>
    <property type="match status" value="3"/>
</dbReference>
<protein>
    <submittedName>
        <fullName evidence="5">Uncharacterized protein</fullName>
    </submittedName>
</protein>
<gene>
    <name evidence="5" type="ORF">SASPL_117563</name>
</gene>
<feature type="repeat" description="WD" evidence="3">
    <location>
        <begin position="441"/>
        <end position="473"/>
    </location>
</feature>
<dbReference type="AlphaFoldDB" id="A0A8X8ZYA4"/>
<dbReference type="EMBL" id="PNBA02000006">
    <property type="protein sequence ID" value="KAG6421016.1"/>
    <property type="molecule type" value="Genomic_DNA"/>
</dbReference>
<feature type="compositionally biased region" description="Acidic residues" evidence="4">
    <location>
        <begin position="1"/>
        <end position="13"/>
    </location>
</feature>
<reference evidence="5" key="2">
    <citation type="submission" date="2020-08" db="EMBL/GenBank/DDBJ databases">
        <title>Plant Genome Project.</title>
        <authorList>
            <person name="Zhang R.-G."/>
        </authorList>
    </citation>
    <scope>NUCLEOTIDE SEQUENCE</scope>
    <source>
        <strain evidence="5">Huo1</strain>
        <tissue evidence="5">Leaf</tissue>
    </source>
</reference>
<dbReference type="InterPro" id="IPR045182">
    <property type="entry name" value="JINGUBANG-like"/>
</dbReference>
<feature type="compositionally biased region" description="Basic residues" evidence="4">
    <location>
        <begin position="107"/>
        <end position="116"/>
    </location>
</feature>
<comment type="caution">
    <text evidence="5">The sequence shown here is derived from an EMBL/GenBank/DDBJ whole genome shotgun (WGS) entry which is preliminary data.</text>
</comment>
<dbReference type="PRINTS" id="PR00320">
    <property type="entry name" value="GPROTEINBRPT"/>
</dbReference>
<dbReference type="SUPFAM" id="SSF50978">
    <property type="entry name" value="WD40 repeat-like"/>
    <property type="match status" value="1"/>
</dbReference>
<evidence type="ECO:0000256" key="1">
    <source>
        <dbReference type="ARBA" id="ARBA00022574"/>
    </source>
</evidence>
<dbReference type="InterPro" id="IPR015943">
    <property type="entry name" value="WD40/YVTN_repeat-like_dom_sf"/>
</dbReference>
<dbReference type="FunFam" id="2.130.10.10:FF:000775">
    <property type="entry name" value="BnaA09g28200D protein"/>
    <property type="match status" value="1"/>
</dbReference>
<reference evidence="5" key="1">
    <citation type="submission" date="2018-01" db="EMBL/GenBank/DDBJ databases">
        <authorList>
            <person name="Mao J.F."/>
        </authorList>
    </citation>
    <scope>NUCLEOTIDE SEQUENCE</scope>
    <source>
        <strain evidence="5">Huo1</strain>
        <tissue evidence="5">Leaf</tissue>
    </source>
</reference>
<keyword evidence="1 3" id="KW-0853">WD repeat</keyword>
<sequence length="621" mass="69608">MSDYDSDAPEEFTSEQGMQQDEEIRKVQKENKARVVREGKERRRQWAQNLTPRSLPKKDITEHVMENETREESLVNKGMLPENIVKLLAEREKKVFSSDSEDEKVEKKSKRRKTRKSGLEPVILKDIPAAQCVESSLEFLKKRKMQVSRSSAVLNNSNQALRLLSKSGLLNHPLHFVSLESNVNAIRNKHPRERALMMNNSDSSPPKRATTFSSWLNLDPFLFRGAGQRSFRYLPAPSLEYHHHTRLLGSLIRKEGHIYSLAASGDLLYTGSESKSIRVWKNQKEFSGFKSNSGLVKAIIISGERIFSGHQDGKIRIWKASRKDPTFHKRVGTMPTLRSMIKISFNPSIHDRKAHNDAISCLSLSEDKSLLYSASWDKTFKVWRISDSKCLESVTAHDDAVNALVAACDGFVFTGSADGTVKVWRRQPVGRKTKHFLTQTLLNQDCAVTALTVDPSGRFLYCGSSDGLVNYWECGTFLCHSGVLRGHKLAVLCLATVGELALSGSADTNVCVWRRDGGEHVCLSVLTGHSGPVKCLAAEEEDLEDEMGAYWRIGGGRNYILYSGSSDKSVKIWKVTQAPRAPPHLPSRPYRQMADILYGASTCKIAAAEQDHARPMFNQAS</sequence>
<feature type="region of interest" description="Disordered" evidence="4">
    <location>
        <begin position="96"/>
        <end position="116"/>
    </location>
</feature>
<feature type="compositionally biased region" description="Basic and acidic residues" evidence="4">
    <location>
        <begin position="22"/>
        <end position="41"/>
    </location>
</feature>
<feature type="repeat" description="WD" evidence="3">
    <location>
        <begin position="394"/>
        <end position="424"/>
    </location>
</feature>
<dbReference type="Proteomes" id="UP000298416">
    <property type="component" value="Unassembled WGS sequence"/>
</dbReference>
<feature type="compositionally biased region" description="Basic and acidic residues" evidence="4">
    <location>
        <begin position="56"/>
        <end position="73"/>
    </location>
</feature>
<evidence type="ECO:0000256" key="3">
    <source>
        <dbReference type="PROSITE-ProRule" id="PRU00221"/>
    </source>
</evidence>
<dbReference type="InterPro" id="IPR020472">
    <property type="entry name" value="WD40_PAC1"/>
</dbReference>